<reference evidence="6 7" key="1">
    <citation type="submission" date="2021-05" db="EMBL/GenBank/DDBJ databases">
        <title>The draft genome of Geobacter chapellei DSM 13688.</title>
        <authorList>
            <person name="Xu Z."/>
            <person name="Masuda Y."/>
            <person name="Itoh H."/>
            <person name="Senoo K."/>
        </authorList>
    </citation>
    <scope>NUCLEOTIDE SEQUENCE [LARGE SCALE GENOMIC DNA]</scope>
    <source>
        <strain evidence="6 7">DSM 13688</strain>
    </source>
</reference>
<keyword evidence="4" id="KW-0472">Membrane</keyword>
<evidence type="ECO:0000313" key="6">
    <source>
        <dbReference type="EMBL" id="MBT1070339.1"/>
    </source>
</evidence>
<dbReference type="NCBIfam" id="NF005495">
    <property type="entry name" value="PRK07109.1"/>
    <property type="match status" value="1"/>
</dbReference>
<comment type="caution">
    <text evidence="6">The sequence shown here is derived from an EMBL/GenBank/DDBJ whole genome shotgun (WGS) entry which is preliminary data.</text>
</comment>
<dbReference type="InterPro" id="IPR057326">
    <property type="entry name" value="KR_dom"/>
</dbReference>
<dbReference type="EMBL" id="JAHDYS010000001">
    <property type="protein sequence ID" value="MBT1070339.1"/>
    <property type="molecule type" value="Genomic_DNA"/>
</dbReference>
<feature type="transmembrane region" description="Helical" evidence="4">
    <location>
        <begin position="311"/>
        <end position="328"/>
    </location>
</feature>
<dbReference type="SUPFAM" id="SSF51735">
    <property type="entry name" value="NAD(P)-binding Rossmann-fold domains"/>
    <property type="match status" value="1"/>
</dbReference>
<accession>A0ABS5U3T8</accession>
<dbReference type="InterPro" id="IPR020904">
    <property type="entry name" value="Sc_DH/Rdtase_CS"/>
</dbReference>
<dbReference type="PANTHER" id="PTHR44196">
    <property type="entry name" value="DEHYDROGENASE/REDUCTASE SDR FAMILY MEMBER 7B"/>
    <property type="match status" value="1"/>
</dbReference>
<keyword evidence="4" id="KW-0812">Transmembrane</keyword>
<keyword evidence="2" id="KW-0560">Oxidoreductase</keyword>
<dbReference type="PANTHER" id="PTHR44196:SF1">
    <property type="entry name" value="DEHYDROGENASE_REDUCTASE SDR FAMILY MEMBER 7B"/>
    <property type="match status" value="1"/>
</dbReference>
<dbReference type="InterPro" id="IPR036291">
    <property type="entry name" value="NAD(P)-bd_dom_sf"/>
</dbReference>
<feature type="domain" description="Ketoreductase" evidence="5">
    <location>
        <begin position="7"/>
        <end position="190"/>
    </location>
</feature>
<evidence type="ECO:0000256" key="1">
    <source>
        <dbReference type="ARBA" id="ARBA00006484"/>
    </source>
</evidence>
<protein>
    <submittedName>
        <fullName evidence="6">SDR family oxidoreductase</fullName>
    </submittedName>
</protein>
<proteinExistence type="inferred from homology"/>
<dbReference type="Proteomes" id="UP000784128">
    <property type="component" value="Unassembled WGS sequence"/>
</dbReference>
<keyword evidence="7" id="KW-1185">Reference proteome</keyword>
<evidence type="ECO:0000256" key="2">
    <source>
        <dbReference type="ARBA" id="ARBA00023002"/>
    </source>
</evidence>
<dbReference type="PROSITE" id="PS00061">
    <property type="entry name" value="ADH_SHORT"/>
    <property type="match status" value="1"/>
</dbReference>
<dbReference type="Pfam" id="PF00106">
    <property type="entry name" value="adh_short"/>
    <property type="match status" value="1"/>
</dbReference>
<dbReference type="PRINTS" id="PR00081">
    <property type="entry name" value="GDHRDH"/>
</dbReference>
<evidence type="ECO:0000256" key="3">
    <source>
        <dbReference type="RuleBase" id="RU000363"/>
    </source>
</evidence>
<dbReference type="PRINTS" id="PR00080">
    <property type="entry name" value="SDRFAMILY"/>
</dbReference>
<name>A0ABS5U3T8_9BACT</name>
<dbReference type="InterPro" id="IPR002347">
    <property type="entry name" value="SDR_fam"/>
</dbReference>
<dbReference type="Gene3D" id="3.40.50.720">
    <property type="entry name" value="NAD(P)-binding Rossmann-like Domain"/>
    <property type="match status" value="1"/>
</dbReference>
<evidence type="ECO:0000313" key="7">
    <source>
        <dbReference type="Proteomes" id="UP000784128"/>
    </source>
</evidence>
<evidence type="ECO:0000256" key="4">
    <source>
        <dbReference type="SAM" id="Phobius"/>
    </source>
</evidence>
<sequence>MSSKDSRVVVITGSSAGLGRATAHAFAREGARIGLISRNRERLEAARAEVEALGGSAMILVADVADAEQLELAASQVEQEFGPIDVWVNNAMTSVFSPFSAVTADEFRRVTEVTYLGVVYGTMAALRRMLPRKQGIIVQVGSALAERSIPLQAAYCGAKHGIRGFTDSIRCELLHEKSPVHITMVQLPAMNTPQFNWVKSRLPNKPQPVPPIFQPEVAADAIVWASRNRRREIYVGIPTVKAMWGNKFFAGLLDWYLAKTGYKSQQTDQPEQPDRPSNLWETVPGDFNAHGDFDAISKSCSPGMWFVKNKWLIGGIAAGCALTAALAISSRPKRGFSRLGICRT</sequence>
<dbReference type="CDD" id="cd05360">
    <property type="entry name" value="SDR_c3"/>
    <property type="match status" value="1"/>
</dbReference>
<gene>
    <name evidence="6" type="ORF">KJB30_00930</name>
</gene>
<organism evidence="6 7">
    <name type="scientific">Pelotalea chapellei</name>
    <dbReference type="NCBI Taxonomy" id="44671"/>
    <lineage>
        <taxon>Bacteria</taxon>
        <taxon>Pseudomonadati</taxon>
        <taxon>Thermodesulfobacteriota</taxon>
        <taxon>Desulfuromonadia</taxon>
        <taxon>Geobacterales</taxon>
        <taxon>Geobacteraceae</taxon>
        <taxon>Pelotalea</taxon>
    </lineage>
</organism>
<comment type="similarity">
    <text evidence="1 3">Belongs to the short-chain dehydrogenases/reductases (SDR) family.</text>
</comment>
<keyword evidence="4" id="KW-1133">Transmembrane helix</keyword>
<dbReference type="SMART" id="SM00822">
    <property type="entry name" value="PKS_KR"/>
    <property type="match status" value="1"/>
</dbReference>
<evidence type="ECO:0000259" key="5">
    <source>
        <dbReference type="SMART" id="SM00822"/>
    </source>
</evidence>